<comment type="similarity">
    <text evidence="2 13">Belongs to the UQCRQ/QCR8 family.</text>
</comment>
<keyword evidence="4 13" id="KW-0813">Transport</keyword>
<dbReference type="PANTHER" id="PTHR12119:SF2">
    <property type="entry name" value="CYTOCHROME B-C1 COMPLEX SUBUNIT 8"/>
    <property type="match status" value="1"/>
</dbReference>
<evidence type="ECO:0000256" key="13">
    <source>
        <dbReference type="RuleBase" id="RU368118"/>
    </source>
</evidence>
<gene>
    <name evidence="14" type="ORF">ONB1V03_LOCUS22981</name>
</gene>
<evidence type="ECO:0000256" key="4">
    <source>
        <dbReference type="ARBA" id="ARBA00022448"/>
    </source>
</evidence>
<dbReference type="EMBL" id="CAJPVJ010054972">
    <property type="protein sequence ID" value="CAG2183561.1"/>
    <property type="molecule type" value="Genomic_DNA"/>
</dbReference>
<comment type="function">
    <text evidence="13">Component of the ubiquinol-cytochrome c oxidoreductase, a multisubunit transmembrane complex that is part of the mitochondrial electron transport chain which drives oxidative phosphorylation. The complex plays an important role in the uptake of multiple carbon sources present in different host niches.</text>
</comment>
<comment type="subunit">
    <text evidence="12 13">Component of the ubiquinol-cytochrome c oxidoreductase (cytochrome b-c1 complex, complex III, CIII), a multisubunit enzyme composed of 11 subunits. The complex is composed of 3 respiratory subunits cytochrome b, cytochrome c1 and Rieske protein UQCRFS1, 2 core protein subunits UQCRC1/QCR1 and UQCRC2/QCR2, and 6 low-molecular weight protein subunits UQCRH/QCR6, UQCRB/QCR7, UQCRQ/QCR8, UQCR10/QCR9, UQCR11/QCR10 and subunit 9, the cleavage product of Rieske protein UQCRFS1. The complex exists as an obligatory dimer and forms supercomplexes (SCs) in the inner mitochondrial membrane with NADH-ubiquinone oxidoreductase (complex I, CI) and cytochrome c oxidase (complex IV, CIV), resulting in different assemblies (supercomplex SCI(1)III(2)IV(1) and megacomplex MCI(2)III(2)IV(2)). Interacts with UQCC6.</text>
</comment>
<dbReference type="SUPFAM" id="SSF81508">
    <property type="entry name" value="Ubiquinone-binding protein QP-C of cytochrome bc1 complex (Ubiquinol-cytochrome c reductase)"/>
    <property type="match status" value="1"/>
</dbReference>
<dbReference type="InterPro" id="IPR004205">
    <property type="entry name" value="Cyt_bc1_su8"/>
</dbReference>
<evidence type="ECO:0000256" key="12">
    <source>
        <dbReference type="ARBA" id="ARBA00047105"/>
    </source>
</evidence>
<evidence type="ECO:0000256" key="5">
    <source>
        <dbReference type="ARBA" id="ARBA00022660"/>
    </source>
</evidence>
<keyword evidence="10 13" id="KW-0496">Mitochondrion</keyword>
<evidence type="ECO:0000256" key="7">
    <source>
        <dbReference type="ARBA" id="ARBA00022792"/>
    </source>
</evidence>
<keyword evidence="8 13" id="KW-0249">Electron transport</keyword>
<evidence type="ECO:0000256" key="8">
    <source>
        <dbReference type="ARBA" id="ARBA00022982"/>
    </source>
</evidence>
<evidence type="ECO:0000256" key="10">
    <source>
        <dbReference type="ARBA" id="ARBA00023128"/>
    </source>
</evidence>
<dbReference type="GO" id="GO:0045275">
    <property type="term" value="C:respiratory chain complex III"/>
    <property type="evidence" value="ECO:0007669"/>
    <property type="project" value="UniProtKB-UniRule"/>
</dbReference>
<organism evidence="14">
    <name type="scientific">Oppiella nova</name>
    <dbReference type="NCBI Taxonomy" id="334625"/>
    <lineage>
        <taxon>Eukaryota</taxon>
        <taxon>Metazoa</taxon>
        <taxon>Ecdysozoa</taxon>
        <taxon>Arthropoda</taxon>
        <taxon>Chelicerata</taxon>
        <taxon>Arachnida</taxon>
        <taxon>Acari</taxon>
        <taxon>Acariformes</taxon>
        <taxon>Sarcoptiformes</taxon>
        <taxon>Oribatida</taxon>
        <taxon>Brachypylina</taxon>
        <taxon>Oppioidea</taxon>
        <taxon>Oppiidae</taxon>
        <taxon>Oppiella</taxon>
    </lineage>
</organism>
<proteinExistence type="inferred from homology"/>
<evidence type="ECO:0000256" key="9">
    <source>
        <dbReference type="ARBA" id="ARBA00022989"/>
    </source>
</evidence>
<dbReference type="AlphaFoldDB" id="A0A7R9MUE9"/>
<dbReference type="PANTHER" id="PTHR12119">
    <property type="entry name" value="UBIQUINOL-CYTOCHROME C REDUCTASE COMPLEX UBIQUINONE-BINDING PROTEIN QP-C"/>
    <property type="match status" value="1"/>
</dbReference>
<keyword evidence="6" id="KW-0812">Transmembrane</keyword>
<reference evidence="14" key="1">
    <citation type="submission" date="2020-11" db="EMBL/GenBank/DDBJ databases">
        <authorList>
            <person name="Tran Van P."/>
        </authorList>
    </citation>
    <scope>NUCLEOTIDE SEQUENCE</scope>
</reference>
<dbReference type="InterPro" id="IPR036642">
    <property type="entry name" value="Cyt_bc1_su8_sf"/>
</dbReference>
<protein>
    <recommendedName>
        <fullName evidence="3 13">Cytochrome b-c1 complex subunit 8</fullName>
    </recommendedName>
    <alternativeName>
        <fullName evidence="13">Complex III subunit 8</fullName>
    </alternativeName>
</protein>
<evidence type="ECO:0000313" key="14">
    <source>
        <dbReference type="EMBL" id="CAD7666638.1"/>
    </source>
</evidence>
<dbReference type="Gene3D" id="1.20.5.210">
    <property type="entry name" value="Cytochrome b-c1 complex subunit 8"/>
    <property type="match status" value="1"/>
</dbReference>
<evidence type="ECO:0000256" key="6">
    <source>
        <dbReference type="ARBA" id="ARBA00022692"/>
    </source>
</evidence>
<dbReference type="EMBL" id="OC969797">
    <property type="protein sequence ID" value="CAD7666638.1"/>
    <property type="molecule type" value="Genomic_DNA"/>
</dbReference>
<keyword evidence="9" id="KW-1133">Transmembrane helix</keyword>
<accession>A0A7R9MUE9</accession>
<sequence>MGGHVFGKLAFVRNVIYVRLSPYEQKAFPNYLANTWKGFKRDFNSVAPYAGPAFLHAYLVYLWGEAENARLKRKNPADYENDV</sequence>
<evidence type="ECO:0000256" key="1">
    <source>
        <dbReference type="ARBA" id="ARBA00004434"/>
    </source>
</evidence>
<dbReference type="Proteomes" id="UP000728032">
    <property type="component" value="Unassembled WGS sequence"/>
</dbReference>
<dbReference type="OrthoDB" id="6683853at2759"/>
<keyword evidence="15" id="KW-1185">Reference proteome</keyword>
<evidence type="ECO:0000313" key="15">
    <source>
        <dbReference type="Proteomes" id="UP000728032"/>
    </source>
</evidence>
<evidence type="ECO:0000256" key="11">
    <source>
        <dbReference type="ARBA" id="ARBA00023136"/>
    </source>
</evidence>
<evidence type="ECO:0000256" key="3">
    <source>
        <dbReference type="ARBA" id="ARBA00016324"/>
    </source>
</evidence>
<name>A0A7R9MUE9_9ACAR</name>
<dbReference type="Pfam" id="PF02939">
    <property type="entry name" value="UcrQ"/>
    <property type="match status" value="1"/>
</dbReference>
<keyword evidence="5 13" id="KW-0679">Respiratory chain</keyword>
<dbReference type="GO" id="GO:0005743">
    <property type="term" value="C:mitochondrial inner membrane"/>
    <property type="evidence" value="ECO:0007669"/>
    <property type="project" value="UniProtKB-SubCell"/>
</dbReference>
<comment type="subcellular location">
    <subcellularLocation>
        <location evidence="1 13">Mitochondrion inner membrane</location>
        <topology evidence="1 13">Single-pass membrane protein</topology>
    </subcellularLocation>
</comment>
<keyword evidence="7 13" id="KW-0999">Mitochondrion inner membrane</keyword>
<dbReference type="GO" id="GO:0006122">
    <property type="term" value="P:mitochondrial electron transport, ubiquinol to cytochrome c"/>
    <property type="evidence" value="ECO:0007669"/>
    <property type="project" value="UniProtKB-UniRule"/>
</dbReference>
<keyword evidence="11" id="KW-0472">Membrane</keyword>
<evidence type="ECO:0000256" key="2">
    <source>
        <dbReference type="ARBA" id="ARBA00007668"/>
    </source>
</evidence>